<organism evidence="1 2">
    <name type="scientific">Leucobacter komagatae</name>
    <dbReference type="NCBI Taxonomy" id="55969"/>
    <lineage>
        <taxon>Bacteria</taxon>
        <taxon>Bacillati</taxon>
        <taxon>Actinomycetota</taxon>
        <taxon>Actinomycetes</taxon>
        <taxon>Micrococcales</taxon>
        <taxon>Microbacteriaceae</taxon>
        <taxon>Leucobacter</taxon>
    </lineage>
</organism>
<sequence length="148" mass="15727">MSTRRALAGNPVAPATPPVPADVTEAFAALPEALVSRLSLVRELVFEVAATLPECGGLEEYLAWGQPSYRPLRPRVGTAVRLGVHEGERPALFVHCGTSLISDARSFASELEFSGKRAVLLPLSGPLPVDELRAFVGLALTYYAGRSA</sequence>
<dbReference type="SUPFAM" id="SSF159888">
    <property type="entry name" value="YdhG-like"/>
    <property type="match status" value="1"/>
</dbReference>
<reference evidence="1 2" key="1">
    <citation type="submission" date="2019-06" db="EMBL/GenBank/DDBJ databases">
        <title>Sequencing the genomes of 1000 actinobacteria strains.</title>
        <authorList>
            <person name="Klenk H.-P."/>
        </authorList>
    </citation>
    <scope>NUCLEOTIDE SEQUENCE [LARGE SCALE GENOMIC DNA]</scope>
    <source>
        <strain evidence="1 2">DSM 8803</strain>
    </source>
</reference>
<comment type="caution">
    <text evidence="1">The sequence shown here is derived from an EMBL/GenBank/DDBJ whole genome shotgun (WGS) entry which is preliminary data.</text>
</comment>
<name>A0A542Y9S6_9MICO</name>
<dbReference type="Proteomes" id="UP000319094">
    <property type="component" value="Unassembled WGS sequence"/>
</dbReference>
<keyword evidence="2" id="KW-1185">Reference proteome</keyword>
<evidence type="ECO:0008006" key="3">
    <source>
        <dbReference type="Google" id="ProtNLM"/>
    </source>
</evidence>
<protein>
    <recommendedName>
        <fullName evidence="3">YdhG-like domain-containing protein</fullName>
    </recommendedName>
</protein>
<gene>
    <name evidence="1" type="ORF">FB468_2878</name>
</gene>
<dbReference type="AlphaFoldDB" id="A0A542Y9S6"/>
<proteinExistence type="predicted"/>
<evidence type="ECO:0000313" key="1">
    <source>
        <dbReference type="EMBL" id="TQL44807.1"/>
    </source>
</evidence>
<dbReference type="EMBL" id="VFON01000001">
    <property type="protein sequence ID" value="TQL44807.1"/>
    <property type="molecule type" value="Genomic_DNA"/>
</dbReference>
<accession>A0A542Y9S6</accession>
<dbReference type="OrthoDB" id="328972at2"/>
<dbReference type="RefSeq" id="WP_141887929.1">
    <property type="nucleotide sequence ID" value="NZ_BAAAUY010000018.1"/>
</dbReference>
<evidence type="ECO:0000313" key="2">
    <source>
        <dbReference type="Proteomes" id="UP000319094"/>
    </source>
</evidence>